<reference evidence="2 3" key="1">
    <citation type="submission" date="2019-06" db="EMBL/GenBank/DDBJ databases">
        <title>Draft genome sequence of the filamentous fungus Phialemoniopsis curvata isolated from diesel fuel.</title>
        <authorList>
            <person name="Varaljay V.A."/>
            <person name="Lyon W.J."/>
            <person name="Crouch A.L."/>
            <person name="Drake C.E."/>
            <person name="Hollomon J.M."/>
            <person name="Nadeau L.J."/>
            <person name="Nunn H.S."/>
            <person name="Stevenson B.S."/>
            <person name="Bojanowski C.L."/>
            <person name="Crookes-Goodson W.J."/>
        </authorList>
    </citation>
    <scope>NUCLEOTIDE SEQUENCE [LARGE SCALE GENOMIC DNA]</scope>
    <source>
        <strain evidence="2 3">D216</strain>
    </source>
</reference>
<dbReference type="GeneID" id="41978758"/>
<organism evidence="2 3">
    <name type="scientific">Thyridium curvatum</name>
    <dbReference type="NCBI Taxonomy" id="1093900"/>
    <lineage>
        <taxon>Eukaryota</taxon>
        <taxon>Fungi</taxon>
        <taxon>Dikarya</taxon>
        <taxon>Ascomycota</taxon>
        <taxon>Pezizomycotina</taxon>
        <taxon>Sordariomycetes</taxon>
        <taxon>Sordariomycetidae</taxon>
        <taxon>Thyridiales</taxon>
        <taxon>Thyridiaceae</taxon>
        <taxon>Thyridium</taxon>
    </lineage>
</organism>
<name>A0A507BJI4_9PEZI</name>
<comment type="caution">
    <text evidence="2">The sequence shown here is derived from an EMBL/GenBank/DDBJ whole genome shotgun (WGS) entry which is preliminary data.</text>
</comment>
<gene>
    <name evidence="2" type="ORF">E0L32_011311</name>
</gene>
<feature type="region of interest" description="Disordered" evidence="1">
    <location>
        <begin position="184"/>
        <end position="203"/>
    </location>
</feature>
<proteinExistence type="predicted"/>
<feature type="compositionally biased region" description="Polar residues" evidence="1">
    <location>
        <begin position="1111"/>
        <end position="1134"/>
    </location>
</feature>
<feature type="compositionally biased region" description="Low complexity" evidence="1">
    <location>
        <begin position="34"/>
        <end position="44"/>
    </location>
</feature>
<accession>A0A507BJI4</accession>
<evidence type="ECO:0000313" key="3">
    <source>
        <dbReference type="Proteomes" id="UP000319257"/>
    </source>
</evidence>
<feature type="region of interest" description="Disordered" evidence="1">
    <location>
        <begin position="1201"/>
        <end position="1221"/>
    </location>
</feature>
<dbReference type="AlphaFoldDB" id="A0A507BJI4"/>
<feature type="region of interest" description="Disordered" evidence="1">
    <location>
        <begin position="342"/>
        <end position="363"/>
    </location>
</feature>
<feature type="region of interest" description="Disordered" evidence="1">
    <location>
        <begin position="93"/>
        <end position="112"/>
    </location>
</feature>
<sequence>MDQSCNHTRQGSDDDTAIPGRIESHGPNRGNIFDTHASDTSSTSAKDDDVEEPTWDTMLKEFDTVEPFYADRARDISSTGAEDGDVLINLSEERGLPPASSTPVPSKAASPVRLSSEDDFPARDHPLYKNAAPQADGLFHCPWEGEPSCNHKPERLKSNYKYVDSKSMSEIADMWQFTRDSTSRVNDASLPTDNNDRSVSSTQAHVPDDATVYSVAWSVPDDVLDTYKSELAESLFKQLRQFLPDHELLHSSSSTLTTFLRSFALRLGGPGSSKAAKKVMYFIHKNRGDIASRFEAAARCAQEEDSAIYSTAKREVLAKLDIGKWLQTVEEGMVLEPAHHVDDHDKKEHGREWDDDDMEEQPALPDKRGYRDVVFGSASYRWLLASMVKSLTLALPDKNDDVCAEIHTRVKLCLEQNHSVSSRRPSQRFGLLLRSDWSPLEFLRARFPDDPDVGRLLGESLTLTGTLTNAQALPCAEYLRQTWPVTGPQVLSLLTRALTLGTEITEEMSDTSVLRCHFTSSQLLVRIEGTIDTIAEIGEQIAWLGAALRPSCSDSGVAKCRPVLEVPNTGMAPMISLRYALEYALDAGSTGAKGPETGQCWHELFRNPVVVTGYPIPRRAQDSKGLEIPLQIMSKLTDSPRVNEYLGGYFLKGFSTALVPTAKLHDTVQWHMFYTSDGSRLPYWDAHAEYGIELNLAELQKSRHIVGWCSKANFLTGSSSMNYQIGATQLPRPGREFCLEKVSFSVGQIVTGGCQFAIGHKEPPVRITHASYSEKLRWLNQKYVTLWGVSDSRGWLVNANAALLHLLRASLESSRTDKFASEFLFEAKDFKESTNPGTLDSVLDVLLNTDNQKLELYLKDRKTCTKIREFPDGHREEFTETVQSCTTVKDRVEELYESLEKLIDFNASLESSSKGVDARLRLRDYLFGWDFADIATYRDPFHIKKANLPLQLISWVDFTKAIPAVTLFGKGFGDLIRAASCISSSQCSEWETMPVNSNLLCVSAADLRDIIERTGDLSAKPITVAPGIGWNSPPTDELFRETCPCTLSVTRTSQRRRPHHHPIQELKLSKFQWSAGEVDLDLSSHPDGAVIFGRQSERYPAQPHRADSLSAGASSSVTTGLGHSSTSDASNTDDQALGFLPTPSWSPSGGQGYDSSSTDSREVGGLQRLAEQSPDVNMGGKPPHMTLVQGTCLKRKACVDDAHGAEEAESQDDPGPSSIRKVAKSIERKFRSRGMD</sequence>
<evidence type="ECO:0000313" key="2">
    <source>
        <dbReference type="EMBL" id="TPX18994.1"/>
    </source>
</evidence>
<dbReference type="STRING" id="1093900.A0A507BJI4"/>
<dbReference type="Proteomes" id="UP000319257">
    <property type="component" value="Unassembled WGS sequence"/>
</dbReference>
<dbReference type="RefSeq" id="XP_031000705.1">
    <property type="nucleotide sequence ID" value="XM_031134026.1"/>
</dbReference>
<dbReference type="EMBL" id="SKBQ01000103">
    <property type="protein sequence ID" value="TPX18994.1"/>
    <property type="molecule type" value="Genomic_DNA"/>
</dbReference>
<dbReference type="OrthoDB" id="1577640at2759"/>
<feature type="region of interest" description="Disordered" evidence="1">
    <location>
        <begin position="1"/>
        <end position="56"/>
    </location>
</feature>
<keyword evidence="3" id="KW-1185">Reference proteome</keyword>
<feature type="compositionally biased region" description="Polar residues" evidence="1">
    <location>
        <begin position="1143"/>
        <end position="1158"/>
    </location>
</feature>
<dbReference type="InParanoid" id="A0A507BJI4"/>
<protein>
    <submittedName>
        <fullName evidence="2">Uncharacterized protein</fullName>
    </submittedName>
</protein>
<feature type="region of interest" description="Disordered" evidence="1">
    <location>
        <begin position="1099"/>
        <end position="1163"/>
    </location>
</feature>
<evidence type="ECO:0000256" key="1">
    <source>
        <dbReference type="SAM" id="MobiDB-lite"/>
    </source>
</evidence>
<feature type="compositionally biased region" description="Basic and acidic residues" evidence="1">
    <location>
        <begin position="342"/>
        <end position="352"/>
    </location>
</feature>